<keyword evidence="2 7" id="KW-0597">Phosphoprotein</keyword>
<dbReference type="InterPro" id="IPR000792">
    <property type="entry name" value="Tscrpt_reg_LuxR_C"/>
</dbReference>
<keyword evidence="11" id="KW-1185">Reference proteome</keyword>
<evidence type="ECO:0000256" key="6">
    <source>
        <dbReference type="ARBA" id="ARBA00024867"/>
    </source>
</evidence>
<dbReference type="SMART" id="SM00421">
    <property type="entry name" value="HTH_LUXR"/>
    <property type="match status" value="1"/>
</dbReference>
<evidence type="ECO:0000256" key="2">
    <source>
        <dbReference type="ARBA" id="ARBA00022553"/>
    </source>
</evidence>
<dbReference type="GO" id="GO:0000160">
    <property type="term" value="P:phosphorelay signal transduction system"/>
    <property type="evidence" value="ECO:0007669"/>
    <property type="project" value="InterPro"/>
</dbReference>
<protein>
    <recommendedName>
        <fullName evidence="1">Stage 0 sporulation protein A homolog</fullName>
    </recommendedName>
</protein>
<dbReference type="PRINTS" id="PR00038">
    <property type="entry name" value="HTHLUXR"/>
</dbReference>
<dbReference type="SUPFAM" id="SSF52172">
    <property type="entry name" value="CheY-like"/>
    <property type="match status" value="1"/>
</dbReference>
<dbReference type="SUPFAM" id="SSF46894">
    <property type="entry name" value="C-terminal effector domain of the bipartite response regulators"/>
    <property type="match status" value="1"/>
</dbReference>
<dbReference type="EMBL" id="QFFZ01000019">
    <property type="protein sequence ID" value="TEB10938.1"/>
    <property type="molecule type" value="Genomic_DNA"/>
</dbReference>
<dbReference type="InterPro" id="IPR001789">
    <property type="entry name" value="Sig_transdc_resp-reg_receiver"/>
</dbReference>
<gene>
    <name evidence="10" type="primary">degU_3</name>
    <name evidence="10" type="ORF">Pmgp_01953</name>
</gene>
<keyword evidence="5" id="KW-0804">Transcription</keyword>
<evidence type="ECO:0000256" key="7">
    <source>
        <dbReference type="PROSITE-ProRule" id="PRU00169"/>
    </source>
</evidence>
<dbReference type="Pfam" id="PF00196">
    <property type="entry name" value="GerE"/>
    <property type="match status" value="1"/>
</dbReference>
<name>A0A4Y7RPJ9_9FIRM</name>
<dbReference type="GO" id="GO:0006355">
    <property type="term" value="P:regulation of DNA-templated transcription"/>
    <property type="evidence" value="ECO:0007669"/>
    <property type="project" value="InterPro"/>
</dbReference>
<feature type="domain" description="HTH luxR-type" evidence="8">
    <location>
        <begin position="148"/>
        <end position="213"/>
    </location>
</feature>
<evidence type="ECO:0000256" key="1">
    <source>
        <dbReference type="ARBA" id="ARBA00018672"/>
    </source>
</evidence>
<dbReference type="Pfam" id="PF00072">
    <property type="entry name" value="Response_reg"/>
    <property type="match status" value="1"/>
</dbReference>
<evidence type="ECO:0000259" key="9">
    <source>
        <dbReference type="PROSITE" id="PS50110"/>
    </source>
</evidence>
<dbReference type="CDD" id="cd06170">
    <property type="entry name" value="LuxR_C_like"/>
    <property type="match status" value="1"/>
</dbReference>
<comment type="caution">
    <text evidence="10">The sequence shown here is derived from an EMBL/GenBank/DDBJ whole genome shotgun (WGS) entry which is preliminary data.</text>
</comment>
<evidence type="ECO:0000313" key="11">
    <source>
        <dbReference type="Proteomes" id="UP000297597"/>
    </source>
</evidence>
<evidence type="ECO:0000259" key="8">
    <source>
        <dbReference type="PROSITE" id="PS50043"/>
    </source>
</evidence>
<dbReference type="InterPro" id="IPR039420">
    <property type="entry name" value="WalR-like"/>
</dbReference>
<dbReference type="Proteomes" id="UP000297597">
    <property type="component" value="Unassembled WGS sequence"/>
</dbReference>
<accession>A0A4Y7RPJ9</accession>
<evidence type="ECO:0000256" key="4">
    <source>
        <dbReference type="ARBA" id="ARBA00023125"/>
    </source>
</evidence>
<dbReference type="InterPro" id="IPR016032">
    <property type="entry name" value="Sig_transdc_resp-reg_C-effctor"/>
</dbReference>
<evidence type="ECO:0000256" key="5">
    <source>
        <dbReference type="ARBA" id="ARBA00023163"/>
    </source>
</evidence>
<comment type="function">
    <text evidence="6">May play the central regulatory role in sporulation. It may be an element of the effector pathway responsible for the activation of sporulation genes in response to nutritional stress. Spo0A may act in concert with spo0H (a sigma factor) to control the expression of some genes that are critical to the sporulation process.</text>
</comment>
<dbReference type="SMART" id="SM00448">
    <property type="entry name" value="REC"/>
    <property type="match status" value="1"/>
</dbReference>
<dbReference type="PROSITE" id="PS50043">
    <property type="entry name" value="HTH_LUXR_2"/>
    <property type="match status" value="1"/>
</dbReference>
<dbReference type="PROSITE" id="PS50110">
    <property type="entry name" value="RESPONSE_REGULATORY"/>
    <property type="match status" value="1"/>
</dbReference>
<reference evidence="10 11" key="1">
    <citation type="journal article" date="2018" name="Environ. Microbiol.">
        <title>Novel energy conservation strategies and behaviour of Pelotomaculum schinkii driving syntrophic propionate catabolism.</title>
        <authorList>
            <person name="Hidalgo-Ahumada C.A.P."/>
            <person name="Nobu M.K."/>
            <person name="Narihiro T."/>
            <person name="Tamaki H."/>
            <person name="Liu W.T."/>
            <person name="Kamagata Y."/>
            <person name="Stams A.J.M."/>
            <person name="Imachi H."/>
            <person name="Sousa D.Z."/>
        </authorList>
    </citation>
    <scope>NUCLEOTIDE SEQUENCE [LARGE SCALE GENOMIC DNA]</scope>
    <source>
        <strain evidence="10 11">MGP</strain>
    </source>
</reference>
<organism evidence="10 11">
    <name type="scientific">Pelotomaculum propionicicum</name>
    <dbReference type="NCBI Taxonomy" id="258475"/>
    <lineage>
        <taxon>Bacteria</taxon>
        <taxon>Bacillati</taxon>
        <taxon>Bacillota</taxon>
        <taxon>Clostridia</taxon>
        <taxon>Eubacteriales</taxon>
        <taxon>Desulfotomaculaceae</taxon>
        <taxon>Pelotomaculum</taxon>
    </lineage>
</organism>
<dbReference type="PROSITE" id="PS00622">
    <property type="entry name" value="HTH_LUXR_1"/>
    <property type="match status" value="1"/>
</dbReference>
<dbReference type="PANTHER" id="PTHR43214">
    <property type="entry name" value="TWO-COMPONENT RESPONSE REGULATOR"/>
    <property type="match status" value="1"/>
</dbReference>
<feature type="domain" description="Response regulatory" evidence="9">
    <location>
        <begin position="5"/>
        <end position="121"/>
    </location>
</feature>
<keyword evidence="3" id="KW-0805">Transcription regulation</keyword>
<evidence type="ECO:0000313" key="10">
    <source>
        <dbReference type="EMBL" id="TEB10938.1"/>
    </source>
</evidence>
<dbReference type="GO" id="GO:0003677">
    <property type="term" value="F:DNA binding"/>
    <property type="evidence" value="ECO:0007669"/>
    <property type="project" value="UniProtKB-KW"/>
</dbReference>
<dbReference type="CDD" id="cd17535">
    <property type="entry name" value="REC_NarL-like"/>
    <property type="match status" value="1"/>
</dbReference>
<sequence>MKMVKVLIADDHALMREGLRKILSTEERIAVVGEAENGDQAIHLAFSLNPDIILMDINMPVANGIEATRAIKRERPEIGIIALTIHDQEEYLFELIKAGVSGYILKDIRPGLLIQTILGVANGESFIPSSMTSRIFAEFNRLYSLSPRNSNTQGLTKREIDVLRLVANGENNRSIAKKLFISEKTVKNHLTSIFQKLGVGDRTQAAIHAVKSKIVDL</sequence>
<dbReference type="Gene3D" id="3.40.50.2300">
    <property type="match status" value="1"/>
</dbReference>
<dbReference type="InterPro" id="IPR058245">
    <property type="entry name" value="NreC/VraR/RcsB-like_REC"/>
</dbReference>
<keyword evidence="4" id="KW-0238">DNA-binding</keyword>
<proteinExistence type="predicted"/>
<dbReference type="InterPro" id="IPR011006">
    <property type="entry name" value="CheY-like_superfamily"/>
</dbReference>
<dbReference type="PANTHER" id="PTHR43214:SF24">
    <property type="entry name" value="TRANSCRIPTIONAL REGULATORY PROTEIN NARL-RELATED"/>
    <property type="match status" value="1"/>
</dbReference>
<evidence type="ECO:0000256" key="3">
    <source>
        <dbReference type="ARBA" id="ARBA00023015"/>
    </source>
</evidence>
<feature type="modified residue" description="4-aspartylphosphate" evidence="7">
    <location>
        <position position="56"/>
    </location>
</feature>
<dbReference type="AlphaFoldDB" id="A0A4Y7RPJ9"/>